<proteinExistence type="predicted"/>
<dbReference type="AlphaFoldDB" id="A6GEP4"/>
<dbReference type="OrthoDB" id="316175at2"/>
<accession>A6GEP4</accession>
<feature type="transmembrane region" description="Helical" evidence="1">
    <location>
        <begin position="111"/>
        <end position="130"/>
    </location>
</feature>
<keyword evidence="3" id="KW-1185">Reference proteome</keyword>
<protein>
    <recommendedName>
        <fullName evidence="4">Glycosyltransferase RgtA/B/C/D-like domain-containing protein</fullName>
    </recommendedName>
</protein>
<feature type="transmembrane region" description="Helical" evidence="1">
    <location>
        <begin position="12"/>
        <end position="29"/>
    </location>
</feature>
<name>A6GEP4_9BACT</name>
<keyword evidence="1" id="KW-1133">Transmembrane helix</keyword>
<dbReference type="Proteomes" id="UP000005801">
    <property type="component" value="Unassembled WGS sequence"/>
</dbReference>
<feature type="non-terminal residue" evidence="2">
    <location>
        <position position="190"/>
    </location>
</feature>
<sequence>MTTEDSGWREGTLVVLGLALLLLAVFPYFEAVRNANEIPRLLQAMSVAEAGEWAIDGPSRRGIAVGPDVARSPADGRLYPNKPPGATVVGVLAVRLAQLGAQAPTLREFTWWARLLAGVVPVLVVAGLGWRRLGRDFDRPTATAAVLLLCLGTPLFVYGRLFYGHALAAALLYAGVLALERGVSTRARPL</sequence>
<gene>
    <name evidence="2" type="ORF">PPSIR1_13320</name>
</gene>
<keyword evidence="1" id="KW-0472">Membrane</keyword>
<feature type="transmembrane region" description="Helical" evidence="1">
    <location>
        <begin position="142"/>
        <end position="159"/>
    </location>
</feature>
<dbReference type="STRING" id="391625.PPSIR1_13320"/>
<organism evidence="2 3">
    <name type="scientific">Plesiocystis pacifica SIR-1</name>
    <dbReference type="NCBI Taxonomy" id="391625"/>
    <lineage>
        <taxon>Bacteria</taxon>
        <taxon>Pseudomonadati</taxon>
        <taxon>Myxococcota</taxon>
        <taxon>Polyangia</taxon>
        <taxon>Nannocystales</taxon>
        <taxon>Nannocystaceae</taxon>
        <taxon>Plesiocystis</taxon>
    </lineage>
</organism>
<evidence type="ECO:0008006" key="4">
    <source>
        <dbReference type="Google" id="ProtNLM"/>
    </source>
</evidence>
<comment type="caution">
    <text evidence="2">The sequence shown here is derived from an EMBL/GenBank/DDBJ whole genome shotgun (WGS) entry which is preliminary data.</text>
</comment>
<evidence type="ECO:0000313" key="2">
    <source>
        <dbReference type="EMBL" id="EDM75627.1"/>
    </source>
</evidence>
<keyword evidence="1" id="KW-0812">Transmembrane</keyword>
<dbReference type="EMBL" id="ABCS01000085">
    <property type="protein sequence ID" value="EDM75627.1"/>
    <property type="molecule type" value="Genomic_DNA"/>
</dbReference>
<reference evidence="2 3" key="1">
    <citation type="submission" date="2007-06" db="EMBL/GenBank/DDBJ databases">
        <authorList>
            <person name="Shimkets L."/>
            <person name="Ferriera S."/>
            <person name="Johnson J."/>
            <person name="Kravitz S."/>
            <person name="Beeson K."/>
            <person name="Sutton G."/>
            <person name="Rogers Y.-H."/>
            <person name="Friedman R."/>
            <person name="Frazier M."/>
            <person name="Venter J.C."/>
        </authorList>
    </citation>
    <scope>NUCLEOTIDE SEQUENCE [LARGE SCALE GENOMIC DNA]</scope>
    <source>
        <strain evidence="2 3">SIR-1</strain>
    </source>
</reference>
<evidence type="ECO:0000256" key="1">
    <source>
        <dbReference type="SAM" id="Phobius"/>
    </source>
</evidence>
<evidence type="ECO:0000313" key="3">
    <source>
        <dbReference type="Proteomes" id="UP000005801"/>
    </source>
</evidence>